<keyword evidence="2" id="KW-1185">Reference proteome</keyword>
<dbReference type="Proteomes" id="UP000823674">
    <property type="component" value="Chromosome A10"/>
</dbReference>
<organism evidence="1 2">
    <name type="scientific">Brassica rapa subsp. trilocularis</name>
    <dbReference type="NCBI Taxonomy" id="1813537"/>
    <lineage>
        <taxon>Eukaryota</taxon>
        <taxon>Viridiplantae</taxon>
        <taxon>Streptophyta</taxon>
        <taxon>Embryophyta</taxon>
        <taxon>Tracheophyta</taxon>
        <taxon>Spermatophyta</taxon>
        <taxon>Magnoliopsida</taxon>
        <taxon>eudicotyledons</taxon>
        <taxon>Gunneridae</taxon>
        <taxon>Pentapetalae</taxon>
        <taxon>rosids</taxon>
        <taxon>malvids</taxon>
        <taxon>Brassicales</taxon>
        <taxon>Brassicaceae</taxon>
        <taxon>Brassiceae</taxon>
        <taxon>Brassica</taxon>
    </lineage>
</organism>
<dbReference type="EMBL" id="JADBGQ010000010">
    <property type="protein sequence ID" value="KAG5375922.1"/>
    <property type="molecule type" value="Genomic_DNA"/>
</dbReference>
<comment type="caution">
    <text evidence="1">The sequence shown here is derived from an EMBL/GenBank/DDBJ whole genome shotgun (WGS) entry which is preliminary data.</text>
</comment>
<reference evidence="1 2" key="1">
    <citation type="submission" date="2021-03" db="EMBL/GenBank/DDBJ databases">
        <authorList>
            <person name="King G.J."/>
            <person name="Bancroft I."/>
            <person name="Baten A."/>
            <person name="Bloomfield J."/>
            <person name="Borpatragohain P."/>
            <person name="He Z."/>
            <person name="Irish N."/>
            <person name="Irwin J."/>
            <person name="Liu K."/>
            <person name="Mauleon R.P."/>
            <person name="Moore J."/>
            <person name="Morris R."/>
            <person name="Ostergaard L."/>
            <person name="Wang B."/>
            <person name="Wells R."/>
        </authorList>
    </citation>
    <scope>NUCLEOTIDE SEQUENCE [LARGE SCALE GENOMIC DNA]</scope>
    <source>
        <strain evidence="1">R-o-18</strain>
        <tissue evidence="1">Leaf</tissue>
    </source>
</reference>
<evidence type="ECO:0000313" key="2">
    <source>
        <dbReference type="Proteomes" id="UP000823674"/>
    </source>
</evidence>
<sequence length="142" mass="16212">MLKAEDLSGKENDLYLELKALRNRLADRIVDDELLYERIEDVHDHQRITSTRVVKSEAKLCREFPEAENPSRRPLSLLRRLSLLLSLPLRDPSLLSLLLAGAVWWWLQPIGGGGQISPLSCFLVPDLFRSPLPCLLFLDPDL</sequence>
<protein>
    <recommendedName>
        <fullName evidence="3">BMERB domain-containing protein</fullName>
    </recommendedName>
</protein>
<name>A0ABQ7KN26_BRACM</name>
<proteinExistence type="predicted"/>
<evidence type="ECO:0008006" key="3">
    <source>
        <dbReference type="Google" id="ProtNLM"/>
    </source>
</evidence>
<accession>A0ABQ7KN26</accession>
<evidence type="ECO:0000313" key="1">
    <source>
        <dbReference type="EMBL" id="KAG5375922.1"/>
    </source>
</evidence>
<gene>
    <name evidence="1" type="primary">A10p011710.1_BraROA</name>
    <name evidence="1" type="ORF">IGI04_040518</name>
</gene>
<feature type="non-terminal residue" evidence="1">
    <location>
        <position position="142"/>
    </location>
</feature>